<proteinExistence type="predicted"/>
<evidence type="ECO:0000313" key="2">
    <source>
        <dbReference type="EMBL" id="ABD40457.1"/>
    </source>
</evidence>
<gene>
    <name evidence="2" type="ordered locus">Mhun_0704</name>
</gene>
<dbReference type="STRING" id="323259.Mhun_0704"/>
<sequence length="645" mass="71989">MHRKTAYEILTNGNPIEYILNSFAQEHEGDFVIAQCLIMSFASRTVINSNGLHVLVTGESGKGKSHAFDTMIQHIPQDSRLDGRVSDKALFYAEDLKPGTALCLDDVSLSDSMQETLKGVTTSFKKPFIYRTVNKDRKGQVCIIPERCVWWIAKKEGTGDDQIWNRMLTCWIDDSREQDEKVLVRELASAAALPTEETLNRDEVIVCQQIWEQLSPVYVVIPYATRIRFTSSANRRNPGMLLDLIKSIACLCQFQREKTQAHGQPVIYANIDDFRYANRIYQALNGESGSQITKLTRSESDLITVLRSGKQEFTAAELSKLTGSSERTIRKQICGYNSYGKDYSGLLEKCPAVSYLDRTVTDEEWRVRRSCKCFVWDDEVYQNWVSGGGCWLDSEGSDQDKQSPDHDDDRSGRAGENPHRTGTPTPDDSDNSGVESENTSYYKNNNTKNTKGREGEGAYEAPAPDYPSPTADFAPTPHNTGYENKKDPTALSKSDTKTEGRDKHPDSPGPDDLPPQKREQVRLTIAAIDPEAYTTVHGIHSGPCAICGAKWVHYTEKQPPGDKGEEKTSRVLCQKCYSKAVARVSLSFITLPGTLNTARMVEADKDYGRCPICNLGGISWYDNETKTGICSTCYSREQARNGGGQ</sequence>
<dbReference type="OrthoDB" id="117814at2157"/>
<dbReference type="AlphaFoldDB" id="Q2FL59"/>
<dbReference type="EMBL" id="CP000254">
    <property type="protein sequence ID" value="ABD40457.1"/>
    <property type="molecule type" value="Genomic_DNA"/>
</dbReference>
<keyword evidence="3" id="KW-1185">Reference proteome</keyword>
<dbReference type="KEGG" id="mhu:Mhun_0704"/>
<dbReference type="RefSeq" id="WP_011447740.1">
    <property type="nucleotide sequence ID" value="NC_007796.1"/>
</dbReference>
<feature type="compositionally biased region" description="Polar residues" evidence="1">
    <location>
        <begin position="420"/>
        <end position="434"/>
    </location>
</feature>
<evidence type="ECO:0000313" key="3">
    <source>
        <dbReference type="Proteomes" id="UP000001941"/>
    </source>
</evidence>
<accession>Q2FL59</accession>
<feature type="compositionally biased region" description="Low complexity" evidence="1">
    <location>
        <begin position="435"/>
        <end position="449"/>
    </location>
</feature>
<protein>
    <submittedName>
        <fullName evidence="2">Uncharacterized protein</fullName>
    </submittedName>
</protein>
<dbReference type="Proteomes" id="UP000001941">
    <property type="component" value="Chromosome"/>
</dbReference>
<organism evidence="2 3">
    <name type="scientific">Methanospirillum hungatei JF-1 (strain ATCC 27890 / DSM 864 / NBRC 100397 / JF-1)</name>
    <dbReference type="NCBI Taxonomy" id="323259"/>
    <lineage>
        <taxon>Archaea</taxon>
        <taxon>Methanobacteriati</taxon>
        <taxon>Methanobacteriota</taxon>
        <taxon>Stenosarchaea group</taxon>
        <taxon>Methanomicrobia</taxon>
        <taxon>Methanomicrobiales</taxon>
        <taxon>Methanospirillaceae</taxon>
        <taxon>Methanospirillum</taxon>
    </lineage>
</organism>
<reference evidence="3" key="1">
    <citation type="journal article" date="2016" name="Stand. Genomic Sci.">
        <title>Complete genome sequence of Methanospirillum hungatei type strain JF1.</title>
        <authorList>
            <person name="Gunsalus R.P."/>
            <person name="Cook L.E."/>
            <person name="Crable B."/>
            <person name="Rohlin L."/>
            <person name="McDonald E."/>
            <person name="Mouttaki H."/>
            <person name="Sieber J.R."/>
            <person name="Poweleit N."/>
            <person name="Zhou H."/>
            <person name="Lapidus A.L."/>
            <person name="Daligault H.E."/>
            <person name="Land M."/>
            <person name="Gilna P."/>
            <person name="Ivanova N."/>
            <person name="Kyrpides N."/>
            <person name="Culley D.E."/>
            <person name="McInerney M.J."/>
        </authorList>
    </citation>
    <scope>NUCLEOTIDE SEQUENCE [LARGE SCALE GENOMIC DNA]</scope>
    <source>
        <strain evidence="3">ATCC 27890 / DSM 864 / NBRC 100397 / JF-1</strain>
    </source>
</reference>
<dbReference type="EnsemblBacteria" id="ABD40457">
    <property type="protein sequence ID" value="ABD40457"/>
    <property type="gene ID" value="Mhun_0704"/>
</dbReference>
<feature type="compositionally biased region" description="Basic and acidic residues" evidence="1">
    <location>
        <begin position="398"/>
        <end position="419"/>
    </location>
</feature>
<name>Q2FL59_METHJ</name>
<feature type="compositionally biased region" description="Basic and acidic residues" evidence="1">
    <location>
        <begin position="483"/>
        <end position="506"/>
    </location>
</feature>
<dbReference type="GeneID" id="25393457"/>
<evidence type="ECO:0000256" key="1">
    <source>
        <dbReference type="SAM" id="MobiDB-lite"/>
    </source>
</evidence>
<dbReference type="InParanoid" id="Q2FL59"/>
<dbReference type="eggNOG" id="arCOG07809">
    <property type="taxonomic scope" value="Archaea"/>
</dbReference>
<dbReference type="HOGENOM" id="CLU_424314_0_0_2"/>
<feature type="region of interest" description="Disordered" evidence="1">
    <location>
        <begin position="393"/>
        <end position="517"/>
    </location>
</feature>